<dbReference type="AlphaFoldDB" id="A0AAI9U790"/>
<sequence>KPHSTGTRLQQQGTRGEVDIGRTLTTKATSLGVGKALQQSNAVGNGCAIRDMIDPTSDQCSKAWSPKAQVFLCSARLMKRLNKSIGAAASRFARPTSFDLKEL</sequence>
<feature type="non-terminal residue" evidence="1">
    <location>
        <position position="1"/>
    </location>
</feature>
<proteinExistence type="predicted"/>
<comment type="caution">
    <text evidence="1">The sequence shown here is derived from an EMBL/GenBank/DDBJ whole genome shotgun (WGS) entry which is preliminary data.</text>
</comment>
<evidence type="ECO:0000313" key="2">
    <source>
        <dbReference type="Proteomes" id="UP001239795"/>
    </source>
</evidence>
<evidence type="ECO:0000313" key="1">
    <source>
        <dbReference type="EMBL" id="KAK1451638.1"/>
    </source>
</evidence>
<organism evidence="1 2">
    <name type="scientific">Colletotrichum melonis</name>
    <dbReference type="NCBI Taxonomy" id="1209925"/>
    <lineage>
        <taxon>Eukaryota</taxon>
        <taxon>Fungi</taxon>
        <taxon>Dikarya</taxon>
        <taxon>Ascomycota</taxon>
        <taxon>Pezizomycotina</taxon>
        <taxon>Sordariomycetes</taxon>
        <taxon>Hypocreomycetidae</taxon>
        <taxon>Glomerellales</taxon>
        <taxon>Glomerellaceae</taxon>
        <taxon>Colletotrichum</taxon>
        <taxon>Colletotrichum acutatum species complex</taxon>
    </lineage>
</organism>
<reference evidence="1 2" key="1">
    <citation type="submission" date="2016-10" db="EMBL/GenBank/DDBJ databases">
        <title>The genome sequence of Colletotrichum fioriniae PJ7.</title>
        <authorList>
            <person name="Baroncelli R."/>
        </authorList>
    </citation>
    <scope>NUCLEOTIDE SEQUENCE [LARGE SCALE GENOMIC DNA]</scope>
    <source>
        <strain evidence="1">Col 31</strain>
    </source>
</reference>
<protein>
    <submittedName>
        <fullName evidence="1">Uncharacterized protein</fullName>
    </submittedName>
</protein>
<dbReference type="Proteomes" id="UP001239795">
    <property type="component" value="Unassembled WGS sequence"/>
</dbReference>
<gene>
    <name evidence="1" type="ORF">CMEL01_06212</name>
</gene>
<accession>A0AAI9U790</accession>
<keyword evidence="2" id="KW-1185">Reference proteome</keyword>
<dbReference type="EMBL" id="MLGG01000046">
    <property type="protein sequence ID" value="KAK1451638.1"/>
    <property type="molecule type" value="Genomic_DNA"/>
</dbReference>
<name>A0AAI9U790_9PEZI</name>